<organism evidence="1 2">
    <name type="scientific">Auriscalpium vulgare</name>
    <dbReference type="NCBI Taxonomy" id="40419"/>
    <lineage>
        <taxon>Eukaryota</taxon>
        <taxon>Fungi</taxon>
        <taxon>Dikarya</taxon>
        <taxon>Basidiomycota</taxon>
        <taxon>Agaricomycotina</taxon>
        <taxon>Agaricomycetes</taxon>
        <taxon>Russulales</taxon>
        <taxon>Auriscalpiaceae</taxon>
        <taxon>Auriscalpium</taxon>
    </lineage>
</organism>
<reference evidence="1" key="1">
    <citation type="submission" date="2021-02" db="EMBL/GenBank/DDBJ databases">
        <authorList>
            <consortium name="DOE Joint Genome Institute"/>
            <person name="Ahrendt S."/>
            <person name="Looney B.P."/>
            <person name="Miyauchi S."/>
            <person name="Morin E."/>
            <person name="Drula E."/>
            <person name="Courty P.E."/>
            <person name="Chicoki N."/>
            <person name="Fauchery L."/>
            <person name="Kohler A."/>
            <person name="Kuo A."/>
            <person name="Labutti K."/>
            <person name="Pangilinan J."/>
            <person name="Lipzen A."/>
            <person name="Riley R."/>
            <person name="Andreopoulos W."/>
            <person name="He G."/>
            <person name="Johnson J."/>
            <person name="Barry K.W."/>
            <person name="Grigoriev I.V."/>
            <person name="Nagy L."/>
            <person name="Hibbett D."/>
            <person name="Henrissat B."/>
            <person name="Matheny P.B."/>
            <person name="Labbe J."/>
            <person name="Martin F."/>
        </authorList>
    </citation>
    <scope>NUCLEOTIDE SEQUENCE</scope>
    <source>
        <strain evidence="1">FP105234-sp</strain>
    </source>
</reference>
<evidence type="ECO:0000313" key="2">
    <source>
        <dbReference type="Proteomes" id="UP000814033"/>
    </source>
</evidence>
<evidence type="ECO:0000313" key="1">
    <source>
        <dbReference type="EMBL" id="KAI0044470.1"/>
    </source>
</evidence>
<gene>
    <name evidence="1" type="ORF">FA95DRAFT_1681176</name>
</gene>
<dbReference type="Proteomes" id="UP000814033">
    <property type="component" value="Unassembled WGS sequence"/>
</dbReference>
<proteinExistence type="predicted"/>
<keyword evidence="1" id="KW-0378">Hydrolase</keyword>
<accession>A0ACB8RKL4</accession>
<name>A0ACB8RKL4_9AGAM</name>
<protein>
    <submittedName>
        <fullName evidence="1">P-loop containing nucleoside triphosphate hydrolase protein</fullName>
    </submittedName>
</protein>
<keyword evidence="2" id="KW-1185">Reference proteome</keyword>
<comment type="caution">
    <text evidence="1">The sequence shown here is derived from an EMBL/GenBank/DDBJ whole genome shotgun (WGS) entry which is preliminary data.</text>
</comment>
<sequence>MPRRTQHVVHDDDSQKENSPATARVKPEAPNGKGKKRDFDSMPGRADLDGDREGSEEDAEGSEDDGEGEEEDQGEGSPKGAKRARVGEDGEGRAAPAVKSEKKARGRAAPQPVVRDLDGYNPGSIVRVKLHNFVTYDQVEFRPGPHLNMIIGPNGTGKSTIACAIALGLNFPPSILGRAAELNSFVKMGTEEGYIEIELKGKIGKQNLVIRRNLSAKSKTTSFTVNGAGQTGKEVAQKMAELNIQVGNLCAFLPQDKVSEFAHMSPQQLLRETELAAGDNRLTAWHDTLVSAGKELHEVTDLLTADRAQMKTLEERNAMLERDVQRFKERQELQKQIGLIELILPFIEYVEARKLYSEAKEKQRTLHRKVQMLQQKNAPMHEFKKRLESHAKRLNELRDDKKRAAQKKFKLMGTKYDETERYGNQQEEISNRLLNLKKDEKQRLQKIQSLERSIADQQKQLDKPVEMEKPEDIQAELRALSQEGMGHRNKQDELQERQQRNIEESSRAEADIREGGRSLQQLDNVAHQKLENLSRFDPDCATTIRWLRENRSRFRMEIVEPAIVSVTVPNKQYVNAVEACFGGNQMKTFVAQCDEDYRLFNRLLADSTEALGRKMRVTSWYRPDDQRNRTAPPMSPEELRSLGFDGYALDFVECSDAMKGFLMRDVGLHRTAVALNPARVDGQRAMEAVSRSGGGSYIVGMTMNQVTRSRYGRQLAQNLTRDIRPARNLVGPTVDLTVKRDIQRRIGEAEDRARMAREEANKLGDEDRELKAMHNEFKRRWDAVDVRKKKVAETRQRLARLSGQLQANKARLEEQRNIRPAEAEREKLKQQLLDLTRKRALIAGQYAELVRAAIADQVEATKTGLQFLQICSNKKALEALIDERDVAYQQALAAFTEAHKVYENLKVDSKTKLDISKEKLEECDDELREQFRAMEENGTAHERDSAQLRDELETLQQKLELVLQTNPGVIEQYERRKAEIEALTRKIEERERKAGKVEKSIKTARDNWQPALEDLVHSIGEKFSAAFDRIGCAGELQLTPHDDYDKWAITILVKFRDTEKLQQLTAHRQSGGERSLTTILYLMSMTEHARAPFSLVDEINQGMDQRAERAVHNELVKTTCTAESGQYFLITPKLLPDLKYDPLMKVLCVNNGEWLPEDNQLGNMMSMVKTFVKRQQASAASA</sequence>
<reference evidence="1" key="2">
    <citation type="journal article" date="2022" name="New Phytol.">
        <title>Evolutionary transition to the ectomycorrhizal habit in the genomes of a hyperdiverse lineage of mushroom-forming fungi.</title>
        <authorList>
            <person name="Looney B."/>
            <person name="Miyauchi S."/>
            <person name="Morin E."/>
            <person name="Drula E."/>
            <person name="Courty P.E."/>
            <person name="Kohler A."/>
            <person name="Kuo A."/>
            <person name="LaButti K."/>
            <person name="Pangilinan J."/>
            <person name="Lipzen A."/>
            <person name="Riley R."/>
            <person name="Andreopoulos W."/>
            <person name="He G."/>
            <person name="Johnson J."/>
            <person name="Nolan M."/>
            <person name="Tritt A."/>
            <person name="Barry K.W."/>
            <person name="Grigoriev I.V."/>
            <person name="Nagy L.G."/>
            <person name="Hibbett D."/>
            <person name="Henrissat B."/>
            <person name="Matheny P.B."/>
            <person name="Labbe J."/>
            <person name="Martin F.M."/>
        </authorList>
    </citation>
    <scope>NUCLEOTIDE SEQUENCE</scope>
    <source>
        <strain evidence="1">FP105234-sp</strain>
    </source>
</reference>
<dbReference type="EMBL" id="MU275982">
    <property type="protein sequence ID" value="KAI0044470.1"/>
    <property type="molecule type" value="Genomic_DNA"/>
</dbReference>